<dbReference type="Gene3D" id="3.30.70.100">
    <property type="match status" value="1"/>
</dbReference>
<dbReference type="InterPro" id="IPR036163">
    <property type="entry name" value="HMA_dom_sf"/>
</dbReference>
<proteinExistence type="predicted"/>
<dbReference type="PROSITE" id="PS01047">
    <property type="entry name" value="HMA_1"/>
    <property type="match status" value="1"/>
</dbReference>
<comment type="caution">
    <text evidence="3">The sequence shown here is derived from an EMBL/GenBank/DDBJ whole genome shotgun (WGS) entry which is preliminary data.</text>
</comment>
<dbReference type="SUPFAM" id="SSF55008">
    <property type="entry name" value="HMA, heavy metal-associated domain"/>
    <property type="match status" value="1"/>
</dbReference>
<dbReference type="AlphaFoldDB" id="A0A4R6Y5X5"/>
<sequence length="80" mass="8499">MSQTFIIAGMTCQHCVARVQSSLAAVEGVSNVEVSLTPPRATIHAHNNQEIDCSALSEALSGTQFSITEMPSAATQPLRR</sequence>
<organism evidence="3 4">
    <name type="scientific">Hydromonas duriensis</name>
    <dbReference type="NCBI Taxonomy" id="1527608"/>
    <lineage>
        <taxon>Bacteria</taxon>
        <taxon>Pseudomonadati</taxon>
        <taxon>Pseudomonadota</taxon>
        <taxon>Betaproteobacteria</taxon>
        <taxon>Burkholderiales</taxon>
        <taxon>Burkholderiaceae</taxon>
        <taxon>Hydromonas</taxon>
    </lineage>
</organism>
<protein>
    <submittedName>
        <fullName evidence="3">Heavy-metal-associated domain-containing protein</fullName>
    </submittedName>
</protein>
<dbReference type="Pfam" id="PF00403">
    <property type="entry name" value="HMA"/>
    <property type="match status" value="1"/>
</dbReference>
<keyword evidence="4" id="KW-1185">Reference proteome</keyword>
<feature type="domain" description="HMA" evidence="2">
    <location>
        <begin position="1"/>
        <end position="68"/>
    </location>
</feature>
<evidence type="ECO:0000259" key="2">
    <source>
        <dbReference type="PROSITE" id="PS50846"/>
    </source>
</evidence>
<dbReference type="RefSeq" id="WP_162845203.1">
    <property type="nucleotide sequence ID" value="NZ_SNZE01000015.1"/>
</dbReference>
<gene>
    <name evidence="3" type="ORF">DFR44_11538</name>
</gene>
<name>A0A4R6Y5X5_9BURK</name>
<dbReference type="PROSITE" id="PS50846">
    <property type="entry name" value="HMA_2"/>
    <property type="match status" value="1"/>
</dbReference>
<evidence type="ECO:0000313" key="4">
    <source>
        <dbReference type="Proteomes" id="UP000294480"/>
    </source>
</evidence>
<dbReference type="GO" id="GO:0046872">
    <property type="term" value="F:metal ion binding"/>
    <property type="evidence" value="ECO:0007669"/>
    <property type="project" value="UniProtKB-KW"/>
</dbReference>
<accession>A0A4R6Y5X5</accession>
<dbReference type="Proteomes" id="UP000294480">
    <property type="component" value="Unassembled WGS sequence"/>
</dbReference>
<evidence type="ECO:0000313" key="3">
    <source>
        <dbReference type="EMBL" id="TDR30922.1"/>
    </source>
</evidence>
<dbReference type="InterPro" id="IPR017969">
    <property type="entry name" value="Heavy-metal-associated_CS"/>
</dbReference>
<evidence type="ECO:0000256" key="1">
    <source>
        <dbReference type="ARBA" id="ARBA00022723"/>
    </source>
</evidence>
<dbReference type="InterPro" id="IPR006121">
    <property type="entry name" value="HMA_dom"/>
</dbReference>
<dbReference type="CDD" id="cd00371">
    <property type="entry name" value="HMA"/>
    <property type="match status" value="1"/>
</dbReference>
<dbReference type="EMBL" id="SNZE01000015">
    <property type="protein sequence ID" value="TDR30922.1"/>
    <property type="molecule type" value="Genomic_DNA"/>
</dbReference>
<keyword evidence="1" id="KW-0479">Metal-binding</keyword>
<reference evidence="3 4" key="1">
    <citation type="submission" date="2019-03" db="EMBL/GenBank/DDBJ databases">
        <title>Genomic Encyclopedia of Type Strains, Phase IV (KMG-IV): sequencing the most valuable type-strain genomes for metagenomic binning, comparative biology and taxonomic classification.</title>
        <authorList>
            <person name="Goeker M."/>
        </authorList>
    </citation>
    <scope>NUCLEOTIDE SEQUENCE [LARGE SCALE GENOMIC DNA]</scope>
    <source>
        <strain evidence="3 4">DSM 102852</strain>
    </source>
</reference>